<keyword evidence="9" id="KW-1185">Reference proteome</keyword>
<dbReference type="SUPFAM" id="SSF88659">
    <property type="entry name" value="Sigma3 and sigma4 domains of RNA polymerase sigma factors"/>
    <property type="match status" value="1"/>
</dbReference>
<gene>
    <name evidence="8" type="ORF">PSM36_1476</name>
</gene>
<dbReference type="RefSeq" id="WP_026327483.1">
    <property type="nucleotide sequence ID" value="NZ_DAMBAO010000004.1"/>
</dbReference>
<evidence type="ECO:0000313" key="9">
    <source>
        <dbReference type="Proteomes" id="UP000187464"/>
    </source>
</evidence>
<keyword evidence="3" id="KW-0731">Sigma factor</keyword>
<reference evidence="8 9" key="1">
    <citation type="submission" date="2016-08" db="EMBL/GenBank/DDBJ databases">
        <authorList>
            <person name="Seilhamer J.J."/>
        </authorList>
    </citation>
    <scope>NUCLEOTIDE SEQUENCE [LARGE SCALE GENOMIC DNA]</scope>
    <source>
        <strain evidence="8">M3/6</strain>
    </source>
</reference>
<dbReference type="PANTHER" id="PTHR43133:SF8">
    <property type="entry name" value="RNA POLYMERASE SIGMA FACTOR HI_1459-RELATED"/>
    <property type="match status" value="1"/>
</dbReference>
<dbReference type="InterPro" id="IPR039425">
    <property type="entry name" value="RNA_pol_sigma-70-like"/>
</dbReference>
<dbReference type="Gene3D" id="1.10.1740.10">
    <property type="match status" value="1"/>
</dbReference>
<keyword evidence="2" id="KW-0805">Transcription regulation</keyword>
<feature type="domain" description="RNA polymerase sigma-70 region 2" evidence="6">
    <location>
        <begin position="10"/>
        <end position="75"/>
    </location>
</feature>
<evidence type="ECO:0000256" key="5">
    <source>
        <dbReference type="ARBA" id="ARBA00023163"/>
    </source>
</evidence>
<dbReference type="AlphaFoldDB" id="A0A1R3T6U3"/>
<dbReference type="KEGG" id="psac:PSM36_1476"/>
<dbReference type="Pfam" id="PF08281">
    <property type="entry name" value="Sigma70_r4_2"/>
    <property type="match status" value="1"/>
</dbReference>
<dbReference type="GO" id="GO:0006352">
    <property type="term" value="P:DNA-templated transcription initiation"/>
    <property type="evidence" value="ECO:0007669"/>
    <property type="project" value="InterPro"/>
</dbReference>
<dbReference type="InterPro" id="IPR013325">
    <property type="entry name" value="RNA_pol_sigma_r2"/>
</dbReference>
<dbReference type="Proteomes" id="UP000187464">
    <property type="component" value="Chromosome I"/>
</dbReference>
<sequence length="171" mass="20079">MDIVEYKRIVVALRPSLLAVARRITGNTEDAEDVVQDVCLKIWHFRDRIDQYENMEAYSTTMVKNLSIDKIRSRKPFSDELELLGKETGEQLPDSLLEEKEERNAIRRIIEMLPPLQQRILQMKDLEGFETVEISEMTGIAAEAVRNNLSRARKRIRELYLMYYQTQQSTK</sequence>
<dbReference type="NCBIfam" id="TIGR02937">
    <property type="entry name" value="sigma70-ECF"/>
    <property type="match status" value="1"/>
</dbReference>
<dbReference type="SUPFAM" id="SSF88946">
    <property type="entry name" value="Sigma2 domain of RNA polymerase sigma factors"/>
    <property type="match status" value="1"/>
</dbReference>
<evidence type="ECO:0000256" key="1">
    <source>
        <dbReference type="ARBA" id="ARBA00010641"/>
    </source>
</evidence>
<feature type="domain" description="RNA polymerase sigma factor 70 region 4 type 2" evidence="7">
    <location>
        <begin position="104"/>
        <end position="156"/>
    </location>
</feature>
<dbReference type="PANTHER" id="PTHR43133">
    <property type="entry name" value="RNA POLYMERASE ECF-TYPE SIGMA FACTO"/>
    <property type="match status" value="1"/>
</dbReference>
<dbReference type="InterPro" id="IPR013249">
    <property type="entry name" value="RNA_pol_sigma70_r4_t2"/>
</dbReference>
<dbReference type="InterPro" id="IPR007627">
    <property type="entry name" value="RNA_pol_sigma70_r2"/>
</dbReference>
<proteinExistence type="inferred from homology"/>
<protein>
    <submittedName>
        <fullName evidence="8">RNA polymerase sigma factor, sigma-70 family</fullName>
    </submittedName>
</protein>
<dbReference type="STRING" id="1642647.PSM36_1476"/>
<dbReference type="Pfam" id="PF04542">
    <property type="entry name" value="Sigma70_r2"/>
    <property type="match status" value="1"/>
</dbReference>
<dbReference type="InterPro" id="IPR036388">
    <property type="entry name" value="WH-like_DNA-bd_sf"/>
</dbReference>
<dbReference type="InterPro" id="IPR014284">
    <property type="entry name" value="RNA_pol_sigma-70_dom"/>
</dbReference>
<keyword evidence="4" id="KW-0238">DNA-binding</keyword>
<organism evidence="8 9">
    <name type="scientific">Proteiniphilum saccharofermentans</name>
    <dbReference type="NCBI Taxonomy" id="1642647"/>
    <lineage>
        <taxon>Bacteria</taxon>
        <taxon>Pseudomonadati</taxon>
        <taxon>Bacteroidota</taxon>
        <taxon>Bacteroidia</taxon>
        <taxon>Bacteroidales</taxon>
        <taxon>Dysgonomonadaceae</taxon>
        <taxon>Proteiniphilum</taxon>
    </lineage>
</organism>
<evidence type="ECO:0000256" key="2">
    <source>
        <dbReference type="ARBA" id="ARBA00023015"/>
    </source>
</evidence>
<evidence type="ECO:0000259" key="6">
    <source>
        <dbReference type="Pfam" id="PF04542"/>
    </source>
</evidence>
<name>A0A1R3T6U3_9BACT</name>
<evidence type="ECO:0000313" key="8">
    <source>
        <dbReference type="EMBL" id="SCD20297.1"/>
    </source>
</evidence>
<dbReference type="GO" id="GO:0016987">
    <property type="term" value="F:sigma factor activity"/>
    <property type="evidence" value="ECO:0007669"/>
    <property type="project" value="UniProtKB-KW"/>
</dbReference>
<evidence type="ECO:0000259" key="7">
    <source>
        <dbReference type="Pfam" id="PF08281"/>
    </source>
</evidence>
<accession>A0A1R3T6U3</accession>
<dbReference type="Gene3D" id="1.10.10.10">
    <property type="entry name" value="Winged helix-like DNA-binding domain superfamily/Winged helix DNA-binding domain"/>
    <property type="match status" value="1"/>
</dbReference>
<dbReference type="InterPro" id="IPR013324">
    <property type="entry name" value="RNA_pol_sigma_r3/r4-like"/>
</dbReference>
<keyword evidence="5" id="KW-0804">Transcription</keyword>
<evidence type="ECO:0000256" key="3">
    <source>
        <dbReference type="ARBA" id="ARBA00023082"/>
    </source>
</evidence>
<dbReference type="GO" id="GO:0003677">
    <property type="term" value="F:DNA binding"/>
    <property type="evidence" value="ECO:0007669"/>
    <property type="project" value="UniProtKB-KW"/>
</dbReference>
<evidence type="ECO:0000256" key="4">
    <source>
        <dbReference type="ARBA" id="ARBA00023125"/>
    </source>
</evidence>
<dbReference type="EMBL" id="LT605205">
    <property type="protein sequence ID" value="SCD20297.1"/>
    <property type="molecule type" value="Genomic_DNA"/>
</dbReference>
<comment type="similarity">
    <text evidence="1">Belongs to the sigma-70 factor family. ECF subfamily.</text>
</comment>